<protein>
    <submittedName>
        <fullName evidence="4">Uncharacterized protein</fullName>
    </submittedName>
</protein>
<dbReference type="InterPro" id="IPR024555">
    <property type="entry name" value="PX-associated"/>
</dbReference>
<evidence type="ECO:0000313" key="4">
    <source>
        <dbReference type="EMBL" id="OCK75286.1"/>
    </source>
</evidence>
<evidence type="ECO:0000313" key="5">
    <source>
        <dbReference type="Proteomes" id="UP000250266"/>
    </source>
</evidence>
<reference evidence="4 5" key="1">
    <citation type="journal article" date="2016" name="Nat. Commun.">
        <title>Ectomycorrhizal ecology is imprinted in the genome of the dominant symbiotic fungus Cenococcum geophilum.</title>
        <authorList>
            <consortium name="DOE Joint Genome Institute"/>
            <person name="Peter M."/>
            <person name="Kohler A."/>
            <person name="Ohm R.A."/>
            <person name="Kuo A."/>
            <person name="Krutzmann J."/>
            <person name="Morin E."/>
            <person name="Arend M."/>
            <person name="Barry K.W."/>
            <person name="Binder M."/>
            <person name="Choi C."/>
            <person name="Clum A."/>
            <person name="Copeland A."/>
            <person name="Grisel N."/>
            <person name="Haridas S."/>
            <person name="Kipfer T."/>
            <person name="LaButti K."/>
            <person name="Lindquist E."/>
            <person name="Lipzen A."/>
            <person name="Maire R."/>
            <person name="Meier B."/>
            <person name="Mihaltcheva S."/>
            <person name="Molinier V."/>
            <person name="Murat C."/>
            <person name="Poggeler S."/>
            <person name="Quandt C.A."/>
            <person name="Sperisen C."/>
            <person name="Tritt A."/>
            <person name="Tisserant E."/>
            <person name="Crous P.W."/>
            <person name="Henrissat B."/>
            <person name="Nehls U."/>
            <person name="Egli S."/>
            <person name="Spatafora J.W."/>
            <person name="Grigoriev I.V."/>
            <person name="Martin F.M."/>
        </authorList>
    </citation>
    <scope>NUCLEOTIDE SEQUENCE [LARGE SCALE GENOMIC DNA]</scope>
    <source>
        <strain evidence="4 5">CBS 459.81</strain>
    </source>
</reference>
<feature type="domain" description="PX-associated" evidence="3">
    <location>
        <begin position="3"/>
        <end position="122"/>
    </location>
</feature>
<evidence type="ECO:0000259" key="3">
    <source>
        <dbReference type="Pfam" id="PF12828"/>
    </source>
</evidence>
<accession>A0A8E2E0S1</accession>
<proteinExistence type="predicted"/>
<organism evidence="4 5">
    <name type="scientific">Lepidopterella palustris CBS 459.81</name>
    <dbReference type="NCBI Taxonomy" id="1314670"/>
    <lineage>
        <taxon>Eukaryota</taxon>
        <taxon>Fungi</taxon>
        <taxon>Dikarya</taxon>
        <taxon>Ascomycota</taxon>
        <taxon>Pezizomycotina</taxon>
        <taxon>Dothideomycetes</taxon>
        <taxon>Pleosporomycetidae</taxon>
        <taxon>Mytilinidiales</taxon>
        <taxon>Argynnaceae</taxon>
        <taxon>Lepidopterella</taxon>
    </lineage>
</organism>
<dbReference type="InterPro" id="IPR024554">
    <property type="entry name" value="LEC1-like_C"/>
</dbReference>
<dbReference type="GO" id="GO:0035091">
    <property type="term" value="F:phosphatidylinositol binding"/>
    <property type="evidence" value="ECO:0007669"/>
    <property type="project" value="TreeGrafter"/>
</dbReference>
<feature type="compositionally biased region" description="Low complexity" evidence="1">
    <location>
        <begin position="509"/>
        <end position="526"/>
    </location>
</feature>
<dbReference type="InterPro" id="IPR047168">
    <property type="entry name" value="LEC1-like"/>
</dbReference>
<dbReference type="Pfam" id="PF12825">
    <property type="entry name" value="DUF3818"/>
    <property type="match status" value="2"/>
</dbReference>
<dbReference type="EMBL" id="KV745338">
    <property type="protein sequence ID" value="OCK75286.1"/>
    <property type="molecule type" value="Genomic_DNA"/>
</dbReference>
<evidence type="ECO:0000256" key="1">
    <source>
        <dbReference type="SAM" id="MobiDB-lite"/>
    </source>
</evidence>
<dbReference type="AlphaFoldDB" id="A0A8E2E0S1"/>
<feature type="domain" description="PX" evidence="2">
    <location>
        <begin position="166"/>
        <end position="346"/>
    </location>
</feature>
<dbReference type="OrthoDB" id="2117459at2759"/>
<feature type="region of interest" description="Disordered" evidence="1">
    <location>
        <begin position="502"/>
        <end position="526"/>
    </location>
</feature>
<name>A0A8E2E0S1_9PEZI</name>
<sequence>MSTPTLSPSQAHALFDILTHHETYQEIENFKWPDAIDKYGHPFRKEDGVQTSSPLLQMLLNKFALRLPGLSSVAPEFWQDRCQILVAKLAEAELSESYDKGAIGSRKTLATAISTLLEYVARGCLGGYPRKEARHPHQKYNTSKAEDIVHAWDNALQELIYGDLIDELFDKTAETGKLEDHSSLVQAAHEYILLNLASFLHHVFILSPDGQYLLRVIEHIHRLVPYTLLRQTLRVGNAATMINGMVKLILTKLSVTAFTNWMGLSNNVDDGMNLLQQIISTVMSWDNTEFHKRAIKIEKSKEAPSKEHLDTVKSHVQAPREDHERLRTISIEQSKSIITVILESADPSVSAFLPDPQHAHALEYYSTHLSIRDRDELTKILCRLQPDLLTQAIRDLVAAYDPIIRSVHQAVDLSGTLTDFENFLNDMIKTSKLNKAENGPKNSGAKADLEPKFPCVEDYVALLRKHIPSVHRFLHQVAKNGPVVTGMFRTYAKEAVAEFRDPTLPPAISPSNSTNAKPSPSSPAAGSMTAPLTALFSILSPSEQKDVLAALDKHAKYLQCLRSSSNARLKAILKNNKATEFGPGVYLARWHSLLDSAPITPATAQGPVRKGKEVKEEHGEKLEVDGKVTKRKGKRHVNEVLEEPDVSVVVRLLGGMFTEVLKGMEVMG</sequence>
<dbReference type="Pfam" id="PF12828">
    <property type="entry name" value="PXB"/>
    <property type="match status" value="1"/>
</dbReference>
<dbReference type="Proteomes" id="UP000250266">
    <property type="component" value="Unassembled WGS sequence"/>
</dbReference>
<gene>
    <name evidence="4" type="ORF">K432DRAFT_386305</name>
</gene>
<keyword evidence="5" id="KW-1185">Reference proteome</keyword>
<feature type="domain" description="PX" evidence="2">
    <location>
        <begin position="363"/>
        <end position="495"/>
    </location>
</feature>
<dbReference type="PANTHER" id="PTHR47185">
    <property type="entry name" value="PX DOMAIN-CONTAINING PROTEIN YPR097W"/>
    <property type="match status" value="1"/>
</dbReference>
<dbReference type="PANTHER" id="PTHR47185:SF2">
    <property type="entry name" value="FUNGAL PROTEIN"/>
    <property type="match status" value="1"/>
</dbReference>
<evidence type="ECO:0000259" key="2">
    <source>
        <dbReference type="Pfam" id="PF12825"/>
    </source>
</evidence>